<feature type="binding site" evidence="2">
    <location>
        <position position="159"/>
    </location>
    <ligand>
        <name>substrate</name>
    </ligand>
</feature>
<evidence type="ECO:0000256" key="2">
    <source>
        <dbReference type="HAMAP-Rule" id="MF_03136"/>
    </source>
</evidence>
<evidence type="ECO:0000313" key="3">
    <source>
        <dbReference type="EMBL" id="CTR10429.1"/>
    </source>
</evidence>
<organism evidence="3 4">
    <name type="scientific">Rhodotorula toruloides</name>
    <name type="common">Yeast</name>
    <name type="synonym">Rhodosporidium toruloides</name>
    <dbReference type="NCBI Taxonomy" id="5286"/>
    <lineage>
        <taxon>Eukaryota</taxon>
        <taxon>Fungi</taxon>
        <taxon>Dikarya</taxon>
        <taxon>Basidiomycota</taxon>
        <taxon>Pucciniomycotina</taxon>
        <taxon>Microbotryomycetes</taxon>
        <taxon>Sporidiobolales</taxon>
        <taxon>Sporidiobolaceae</taxon>
        <taxon>Rhodotorula</taxon>
    </lineage>
</organism>
<dbReference type="Pfam" id="PF01220">
    <property type="entry name" value="DHquinase_II"/>
    <property type="match status" value="1"/>
</dbReference>
<dbReference type="EMBL" id="CWKI01000013">
    <property type="protein sequence ID" value="CTR10429.1"/>
    <property type="molecule type" value="Genomic_DNA"/>
</dbReference>
<protein>
    <recommendedName>
        <fullName evidence="2">Catabolic 3-dehydroquinase</fullName>
        <shortName evidence="2">cDHQase</shortName>
        <ecNumber evidence="2">4.2.1.10</ecNumber>
    </recommendedName>
    <alternativeName>
        <fullName evidence="2">3-dehydroquinate dehydratase</fullName>
    </alternativeName>
</protein>
<dbReference type="AlphaFoldDB" id="A0A0K3CLA3"/>
<keyword evidence="2" id="KW-0672">Quinate metabolism</keyword>
<feature type="active site" description="Proton acceptor" evidence="2">
    <location>
        <position position="72"/>
    </location>
</feature>
<dbReference type="SUPFAM" id="SSF52304">
    <property type="entry name" value="Type II 3-dehydroquinate dehydratase"/>
    <property type="match status" value="1"/>
</dbReference>
<feature type="active site" description="Proton donor" evidence="2">
    <location>
        <position position="148"/>
    </location>
</feature>
<feature type="binding site" evidence="2">
    <location>
        <position position="128"/>
    </location>
    <ligand>
        <name>substrate</name>
    </ligand>
</feature>
<dbReference type="OMA" id="VIECHIS"/>
<keyword evidence="4" id="KW-1185">Reference proteome</keyword>
<proteinExistence type="inferred from homology"/>
<feature type="binding site" evidence="2">
    <location>
        <position position="122"/>
    </location>
    <ligand>
        <name>substrate</name>
    </ligand>
</feature>
<dbReference type="GO" id="GO:0019631">
    <property type="term" value="P:quinate catabolic process"/>
    <property type="evidence" value="ECO:0007669"/>
    <property type="project" value="TreeGrafter"/>
</dbReference>
<evidence type="ECO:0000256" key="1">
    <source>
        <dbReference type="ARBA" id="ARBA00023239"/>
    </source>
</evidence>
<dbReference type="CDD" id="cd00466">
    <property type="entry name" value="DHQase_II"/>
    <property type="match status" value="1"/>
</dbReference>
<comment type="pathway">
    <text evidence="2">Aromatic compound metabolism; 3,4-dihydroxybenzoate biosynthesis; 3,4-dihydroxybenzoate from 3-dehydroquinate: step 1/2.</text>
</comment>
<dbReference type="GO" id="GO:0046279">
    <property type="term" value="P:3,4-dihydroxybenzoate biosynthetic process"/>
    <property type="evidence" value="ECO:0007669"/>
    <property type="project" value="UniProtKB-UniRule"/>
</dbReference>
<comment type="subunit">
    <text evidence="2">Homododecamer. Adopts a ring-like structure, composed of an arrangement of two hexameric rings stacked on top of one another.</text>
</comment>
<evidence type="ECO:0000313" key="4">
    <source>
        <dbReference type="Proteomes" id="UP000199069"/>
    </source>
</evidence>
<dbReference type="EC" id="4.2.1.10" evidence="2"/>
<reference evidence="3 4" key="1">
    <citation type="submission" date="2015-07" db="EMBL/GenBank/DDBJ databases">
        <authorList>
            <person name="Cajimat M.N.B."/>
            <person name="Milazzo M.L."/>
            <person name="Fulhorst C.F."/>
        </authorList>
    </citation>
    <scope>NUCLEOTIDE SEQUENCE [LARGE SCALE GENOMIC DNA]</scope>
    <source>
        <strain evidence="3">Single colony</strain>
    </source>
</reference>
<accession>A0A0K3CLA3</accession>
<dbReference type="InterPro" id="IPR036441">
    <property type="entry name" value="DHquinase_II_sf"/>
</dbReference>
<dbReference type="InterPro" id="IPR001874">
    <property type="entry name" value="DHquinase_II"/>
</dbReference>
<feature type="site" description="Transition state stabilizer" evidence="2">
    <location>
        <position position="67"/>
    </location>
</feature>
<dbReference type="STRING" id="5286.A0A0K3CLA3"/>
<dbReference type="UniPathway" id="UPA00088">
    <property type="reaction ID" value="UER00178"/>
</dbReference>
<keyword evidence="1 2" id="KW-0456">Lyase</keyword>
<feature type="binding site" evidence="2">
    <location>
        <begin position="149"/>
        <end position="150"/>
    </location>
    <ligand>
        <name>substrate</name>
    </ligand>
</feature>
<dbReference type="NCBIfam" id="NF003805">
    <property type="entry name" value="PRK05395.1-2"/>
    <property type="match status" value="1"/>
</dbReference>
<gene>
    <name evidence="3" type="primary">FGENESH: predicted gene_13.120</name>
    <name evidence="3" type="ORF">BN2166_0062900</name>
</gene>
<dbReference type="GO" id="GO:0003855">
    <property type="term" value="F:3-dehydroquinate dehydratase activity"/>
    <property type="evidence" value="ECO:0007669"/>
    <property type="project" value="UniProtKB-UniRule"/>
</dbReference>
<dbReference type="PANTHER" id="PTHR21272">
    <property type="entry name" value="CATABOLIC 3-DEHYDROQUINASE"/>
    <property type="match status" value="1"/>
</dbReference>
<sequence length="204" mass="22627">MPTEFTTTPAGVRRITKVDPSEALDKPNDPKTFLLLSGVNHALFGKRDAKQFRAPFSFPPLRALTVRVGNRYGTTTLAQIEERVTKLGKELGVEIVCAQTDYEGEMCQLIHYSRCLGGVIMNPGAWAHYSYALRDAIDACDSPVIEVHISNVYAREEFRHKSVTAPVVKGYIAGCGILGYDLGLRTAIERRRERDAEVTAAKQK</sequence>
<dbReference type="NCBIfam" id="NF003807">
    <property type="entry name" value="PRK05395.1-4"/>
    <property type="match status" value="1"/>
</dbReference>
<comment type="function">
    <text evidence="2">Is involved in the catabolism of quinate. Allows the utilization of quinate as carbon source via the beta-ketoadipate pathway.</text>
</comment>
<name>A0A0K3CLA3_RHOTO</name>
<feature type="binding site" evidence="2">
    <location>
        <position position="135"/>
    </location>
    <ligand>
        <name>substrate</name>
    </ligand>
</feature>
<dbReference type="HAMAP" id="MF_00169">
    <property type="entry name" value="AroQ"/>
    <property type="match status" value="1"/>
</dbReference>
<dbReference type="Proteomes" id="UP000199069">
    <property type="component" value="Unassembled WGS sequence"/>
</dbReference>
<dbReference type="PANTHER" id="PTHR21272:SF3">
    <property type="entry name" value="CATABOLIC 3-DEHYDROQUINASE"/>
    <property type="match status" value="1"/>
</dbReference>
<comment type="similarity">
    <text evidence="2">Belongs to the type-II 3-dehydroquinase family.</text>
</comment>
<dbReference type="Gene3D" id="3.40.50.9100">
    <property type="entry name" value="Dehydroquinase, class II"/>
    <property type="match status" value="1"/>
</dbReference>
<comment type="catalytic activity">
    <reaction evidence="2">
        <text>3-dehydroquinate = 3-dehydroshikimate + H2O</text>
        <dbReference type="Rhea" id="RHEA:21096"/>
        <dbReference type="ChEBI" id="CHEBI:15377"/>
        <dbReference type="ChEBI" id="CHEBI:16630"/>
        <dbReference type="ChEBI" id="CHEBI:32364"/>
        <dbReference type="EC" id="4.2.1.10"/>
    </reaction>
</comment>